<evidence type="ECO:0000256" key="2">
    <source>
        <dbReference type="ARBA" id="ARBA00022729"/>
    </source>
</evidence>
<dbReference type="SUPFAM" id="SSF50939">
    <property type="entry name" value="Sialidases"/>
    <property type="match status" value="2"/>
</dbReference>
<dbReference type="InterPro" id="IPR036278">
    <property type="entry name" value="Sialidase_sf"/>
</dbReference>
<comment type="caution">
    <text evidence="6">The sequence shown here is derived from an EMBL/GenBank/DDBJ whole genome shotgun (WGS) entry which is preliminary data.</text>
</comment>
<dbReference type="PANTHER" id="PTHR47199">
    <property type="entry name" value="PHOTOSYSTEM II STABILITY/ASSEMBLY FACTOR HCF136, CHLOROPLASTIC"/>
    <property type="match status" value="1"/>
</dbReference>
<keyword evidence="2" id="KW-0732">Signal</keyword>
<feature type="domain" description="Photosynthesis system II assembly factor Ycf48/Hcf136-like" evidence="4">
    <location>
        <begin position="145"/>
        <end position="231"/>
    </location>
</feature>
<evidence type="ECO:0000259" key="4">
    <source>
        <dbReference type="Pfam" id="PF14870"/>
    </source>
</evidence>
<evidence type="ECO:0000313" key="6">
    <source>
        <dbReference type="EMBL" id="MFC3759113.1"/>
    </source>
</evidence>
<dbReference type="InterPro" id="IPR028203">
    <property type="entry name" value="PSII_CF48-like_dom"/>
</dbReference>
<dbReference type="NCBIfam" id="TIGR04183">
    <property type="entry name" value="Por_Secre_tail"/>
    <property type="match status" value="1"/>
</dbReference>
<dbReference type="Pfam" id="PF14870">
    <property type="entry name" value="PSII_BNR"/>
    <property type="match status" value="1"/>
</dbReference>
<sequence>MHKYFSILFLSLSSIINAQEWKFLTPVKGYSVISNLEVTPNQTLYLLDNTNHLGIVASSKDSGTTWRKLFKDGALDIQMLNDNVGFVLKGHQIFKTTNAFTTSTPYNVGGDFLNKMYFVNESVGFVCGNIGVIYKTINGGTNFTPTSLSTNTTLNDVFFINPNIGFVSGNNGTLYKTTNQGATWTATSLNTTGLEKILFINDTEGYVTGNTGGIFKTTDQGNTWTALTTNTQYRLFDIKYNAGKLYAVGQDNRLLKSSDMGQTWTQQRLIEAFPYNELYSIAFINNNIMIGGKSNIYKSTDGTNWSIQVPGVYNSSLKSISFGNDDKGTIVGNQSGFSVVYYTENGGYNWVNKKATFTLDAFKGVHVKENGKGVLIANGGHYFTSDFGKTWDTGTTTNHPTFVSPFWLKNNGDLLLGTASPYSTPNNGIHLLTNSYTSHFTPTDKVETIQFYNDMIGYAGTYKNLYKTTDGGLTWNIIYTLPTSINYINIINANKIQIGTDTGEYYISNNAGSTWTENTSNIRYHYIDELTGYYFDSGFNIYRTTDGGLTSQLVVPENNDMVSFNAIKYFKNKIIAVGTNSDIFIVEFPNQSLGTNETEKTKDNPSIQIYPNPTTSSVYFKTPVALDKVQVYDIQGKIMAFTKESNGINISQLEPGVYFVKFESNGKWFTQKIIKN</sequence>
<dbReference type="Gene3D" id="2.130.10.10">
    <property type="entry name" value="YVTN repeat-like/Quinoprotein amine dehydrogenase"/>
    <property type="match status" value="3"/>
</dbReference>
<dbReference type="PANTHER" id="PTHR47199:SF2">
    <property type="entry name" value="PHOTOSYSTEM II STABILITY_ASSEMBLY FACTOR HCF136, CHLOROPLASTIC"/>
    <property type="match status" value="1"/>
</dbReference>
<feature type="domain" description="Secretion system C-terminal sorting" evidence="5">
    <location>
        <begin position="609"/>
        <end position="674"/>
    </location>
</feature>
<proteinExistence type="predicted"/>
<evidence type="ECO:0000313" key="7">
    <source>
        <dbReference type="Proteomes" id="UP001595735"/>
    </source>
</evidence>
<dbReference type="RefSeq" id="WP_290301198.1">
    <property type="nucleotide sequence ID" value="NZ_JAUFQR010000001.1"/>
</dbReference>
<dbReference type="InterPro" id="IPR026444">
    <property type="entry name" value="Secre_tail"/>
</dbReference>
<dbReference type="SUPFAM" id="SSF110296">
    <property type="entry name" value="Oligoxyloglucan reducing end-specific cellobiohydrolase"/>
    <property type="match status" value="1"/>
</dbReference>
<keyword evidence="3" id="KW-0604">Photosystem II</keyword>
<protein>
    <submittedName>
        <fullName evidence="6">YCF48-related protein</fullName>
    </submittedName>
</protein>
<dbReference type="Proteomes" id="UP001595735">
    <property type="component" value="Unassembled WGS sequence"/>
</dbReference>
<keyword evidence="7" id="KW-1185">Reference proteome</keyword>
<evidence type="ECO:0000259" key="5">
    <source>
        <dbReference type="Pfam" id="PF18962"/>
    </source>
</evidence>
<accession>A0ABV7Y4N8</accession>
<dbReference type="Pfam" id="PF18962">
    <property type="entry name" value="Por_Secre_tail"/>
    <property type="match status" value="1"/>
</dbReference>
<evidence type="ECO:0000256" key="3">
    <source>
        <dbReference type="ARBA" id="ARBA00023276"/>
    </source>
</evidence>
<dbReference type="InterPro" id="IPR015943">
    <property type="entry name" value="WD40/YVTN_repeat-like_dom_sf"/>
</dbReference>
<evidence type="ECO:0000256" key="1">
    <source>
        <dbReference type="ARBA" id="ARBA00022531"/>
    </source>
</evidence>
<reference evidence="7" key="1">
    <citation type="journal article" date="2019" name="Int. J. Syst. Evol. Microbiol.">
        <title>The Global Catalogue of Microorganisms (GCM) 10K type strain sequencing project: providing services to taxonomists for standard genome sequencing and annotation.</title>
        <authorList>
            <consortium name="The Broad Institute Genomics Platform"/>
            <consortium name="The Broad Institute Genome Sequencing Center for Infectious Disease"/>
            <person name="Wu L."/>
            <person name="Ma J."/>
        </authorList>
    </citation>
    <scope>NUCLEOTIDE SEQUENCE [LARGE SCALE GENOMIC DNA]</scope>
    <source>
        <strain evidence="7">CECT 7798</strain>
    </source>
</reference>
<name>A0ABV7Y4N8_9FLAO</name>
<keyword evidence="1" id="KW-0602">Photosynthesis</keyword>
<organism evidence="6 7">
    <name type="scientific">Chryseobacterium tructae</name>
    <dbReference type="NCBI Taxonomy" id="1037380"/>
    <lineage>
        <taxon>Bacteria</taxon>
        <taxon>Pseudomonadati</taxon>
        <taxon>Bacteroidota</taxon>
        <taxon>Flavobacteriia</taxon>
        <taxon>Flavobacteriales</taxon>
        <taxon>Weeksellaceae</taxon>
        <taxon>Chryseobacterium group</taxon>
        <taxon>Chryseobacterium</taxon>
    </lineage>
</organism>
<gene>
    <name evidence="6" type="ORF">ACFONJ_24445</name>
</gene>
<dbReference type="EMBL" id="JBHRYO010000002">
    <property type="protein sequence ID" value="MFC3759113.1"/>
    <property type="molecule type" value="Genomic_DNA"/>
</dbReference>